<dbReference type="InterPro" id="IPR011993">
    <property type="entry name" value="PH-like_dom_sf"/>
</dbReference>
<feature type="region of interest" description="Disordered" evidence="1">
    <location>
        <begin position="164"/>
        <end position="201"/>
    </location>
</feature>
<reference evidence="2" key="1">
    <citation type="submission" date="2014-05" db="EMBL/GenBank/DDBJ databases">
        <authorList>
            <person name="Chronopoulou M."/>
        </authorList>
    </citation>
    <scope>NUCLEOTIDE SEQUENCE</scope>
    <source>
        <tissue evidence="2">Whole organism</tissue>
    </source>
</reference>
<evidence type="ECO:0000256" key="1">
    <source>
        <dbReference type="SAM" id="MobiDB-lite"/>
    </source>
</evidence>
<feature type="compositionally biased region" description="Basic and acidic residues" evidence="1">
    <location>
        <begin position="164"/>
        <end position="173"/>
    </location>
</feature>
<feature type="compositionally biased region" description="Polar residues" evidence="1">
    <location>
        <begin position="637"/>
        <end position="660"/>
    </location>
</feature>
<proteinExistence type="predicted"/>
<dbReference type="Gene3D" id="2.30.29.30">
    <property type="entry name" value="Pleckstrin-homology domain (PH domain)/Phosphotyrosine-binding domain (PTB)"/>
    <property type="match status" value="1"/>
</dbReference>
<feature type="compositionally biased region" description="Low complexity" evidence="1">
    <location>
        <begin position="266"/>
        <end position="285"/>
    </location>
</feature>
<dbReference type="AlphaFoldDB" id="A0A0K2TNW7"/>
<feature type="non-terminal residue" evidence="2">
    <location>
        <position position="1"/>
    </location>
</feature>
<feature type="region of interest" description="Disordered" evidence="1">
    <location>
        <begin position="243"/>
        <end position="317"/>
    </location>
</feature>
<dbReference type="EMBL" id="HACA01010169">
    <property type="protein sequence ID" value="CDW27530.1"/>
    <property type="molecule type" value="Transcribed_RNA"/>
</dbReference>
<dbReference type="OrthoDB" id="6077994at2759"/>
<protein>
    <submittedName>
        <fullName evidence="2">Putative LOC100906646 [Metaseiulus occidentalis]</fullName>
    </submittedName>
</protein>
<feature type="compositionally biased region" description="Polar residues" evidence="1">
    <location>
        <begin position="249"/>
        <end position="265"/>
    </location>
</feature>
<feature type="compositionally biased region" description="Low complexity" evidence="1">
    <location>
        <begin position="181"/>
        <end position="199"/>
    </location>
</feature>
<feature type="region of interest" description="Disordered" evidence="1">
    <location>
        <begin position="635"/>
        <end position="663"/>
    </location>
</feature>
<feature type="region of interest" description="Disordered" evidence="1">
    <location>
        <begin position="567"/>
        <end position="593"/>
    </location>
</feature>
<feature type="compositionally biased region" description="Polar residues" evidence="1">
    <location>
        <begin position="286"/>
        <end position="315"/>
    </location>
</feature>
<evidence type="ECO:0000313" key="2">
    <source>
        <dbReference type="EMBL" id="CDW27530.1"/>
    </source>
</evidence>
<name>A0A0K2TNW7_LEPSM</name>
<sequence length="757" mass="83171">VAYEVSLIDNVHSDIARLRGFYGHLVIEASGREVLLVEARSGMDQVRWPIKLLKKWFVATKVSAKEDRNKILVIITHKNSSSGEGIFSFYSPQAKEIVEALKTGANKTKKVKVNPLKAFFRRSSNSSKVKRSTSVMARSLKDVSPHPIPSLSVALDDEGGFRREVDSKKKSMSESDLLSVNNKADSGNSSGNANNNNNNRVSESIKADGYYRSFDDIDDIDLGVLASSNSLEAAVVLRHKQSPPGLRYSFNSSSDSGRTSDTYAETSNGSVTSSSSTTNHPNNVTQSRLYSSNSNCSGDSGTQCSMSSDSSNSKPGNLEVLKEQVSPIYPPFDQNIYGQSIAIKNIPPSSPPPLPPRFATVRKSFTLPHNINAISESINNHHHHSSGTESNKVNESIYTTNNTYENLELNTPRQRKQNGVPRPQSLIFNGNASMGRLKNIPDNNNKQQPLNRTLARLSGLDSAPSTPEYIQQESPRLARFLGLTPNSLSSSTPMDLESRMSSCESLSQTKIGRMMKHPRWQSNDGLMTPGSLQCTPNGSPCRAITPTPMRLLKNPLTVAGLAGPNHLLINSSQGPSQPNGPSSTSSMFSLSSPSHHRLITPQYRTPHHHTGPRFMPRSATLDNLEAPYASWRRGDSVKSNVKSNNPQRTSYSRIPDNHNSLPMKDPIYMTMKRGRSKPSSSLIPDSEYLDMSKLKLGSPQTNTTTAIVHSQPEKYETVIQQSHEDEEYEVAIPFAGYDSLTVLVPEDSTLEEGEEII</sequence>
<accession>A0A0K2TNW7</accession>
<organism evidence="2">
    <name type="scientific">Lepeophtheirus salmonis</name>
    <name type="common">Salmon louse</name>
    <name type="synonym">Caligus salmonis</name>
    <dbReference type="NCBI Taxonomy" id="72036"/>
    <lineage>
        <taxon>Eukaryota</taxon>
        <taxon>Metazoa</taxon>
        <taxon>Ecdysozoa</taxon>
        <taxon>Arthropoda</taxon>
        <taxon>Crustacea</taxon>
        <taxon>Multicrustacea</taxon>
        <taxon>Hexanauplia</taxon>
        <taxon>Copepoda</taxon>
        <taxon>Siphonostomatoida</taxon>
        <taxon>Caligidae</taxon>
        <taxon>Lepeophtheirus</taxon>
    </lineage>
</organism>
<feature type="compositionally biased region" description="Low complexity" evidence="1">
    <location>
        <begin position="570"/>
        <end position="593"/>
    </location>
</feature>